<feature type="compositionally biased region" description="Gly residues" evidence="1">
    <location>
        <begin position="108"/>
        <end position="117"/>
    </location>
</feature>
<evidence type="ECO:0000313" key="2">
    <source>
        <dbReference type="EMBL" id="KAK6791453.1"/>
    </source>
</evidence>
<name>A0AAN8TV07_SOLBU</name>
<protein>
    <submittedName>
        <fullName evidence="2">Uncharacterized protein</fullName>
    </submittedName>
</protein>
<comment type="caution">
    <text evidence="2">The sequence shown here is derived from an EMBL/GenBank/DDBJ whole genome shotgun (WGS) entry which is preliminary data.</text>
</comment>
<proteinExistence type="predicted"/>
<feature type="region of interest" description="Disordered" evidence="1">
    <location>
        <begin position="82"/>
        <end position="117"/>
    </location>
</feature>
<dbReference type="Proteomes" id="UP001371456">
    <property type="component" value="Unassembled WGS sequence"/>
</dbReference>
<organism evidence="2 3">
    <name type="scientific">Solanum bulbocastanum</name>
    <name type="common">Wild potato</name>
    <dbReference type="NCBI Taxonomy" id="147425"/>
    <lineage>
        <taxon>Eukaryota</taxon>
        <taxon>Viridiplantae</taxon>
        <taxon>Streptophyta</taxon>
        <taxon>Embryophyta</taxon>
        <taxon>Tracheophyta</taxon>
        <taxon>Spermatophyta</taxon>
        <taxon>Magnoliopsida</taxon>
        <taxon>eudicotyledons</taxon>
        <taxon>Gunneridae</taxon>
        <taxon>Pentapetalae</taxon>
        <taxon>asterids</taxon>
        <taxon>lamiids</taxon>
        <taxon>Solanales</taxon>
        <taxon>Solanaceae</taxon>
        <taxon>Solanoideae</taxon>
        <taxon>Solaneae</taxon>
        <taxon>Solanum</taxon>
    </lineage>
</organism>
<dbReference type="AlphaFoldDB" id="A0AAN8TV07"/>
<sequence>MSQISNLRLLFSSANHHALLTSPSTPKPPLSLSHLFKIKHPFPHTHKPRRLLFAAYSRKLQKSCSDKNEIIKPISRIRKPHRNLEKRTYEAPEPLELESAKKLDEVEGGPGYGSGNF</sequence>
<accession>A0AAN8TV07</accession>
<keyword evidence="3" id="KW-1185">Reference proteome</keyword>
<reference evidence="2 3" key="1">
    <citation type="submission" date="2024-02" db="EMBL/GenBank/DDBJ databases">
        <title>de novo genome assembly of Solanum bulbocastanum strain 11H21.</title>
        <authorList>
            <person name="Hosaka A.J."/>
        </authorList>
    </citation>
    <scope>NUCLEOTIDE SEQUENCE [LARGE SCALE GENOMIC DNA]</scope>
    <source>
        <tissue evidence="2">Young leaves</tissue>
    </source>
</reference>
<dbReference type="EMBL" id="JBANQN010000004">
    <property type="protein sequence ID" value="KAK6791453.1"/>
    <property type="molecule type" value="Genomic_DNA"/>
</dbReference>
<gene>
    <name evidence="2" type="ORF">RDI58_010534</name>
</gene>
<evidence type="ECO:0000313" key="3">
    <source>
        <dbReference type="Proteomes" id="UP001371456"/>
    </source>
</evidence>
<evidence type="ECO:0000256" key="1">
    <source>
        <dbReference type="SAM" id="MobiDB-lite"/>
    </source>
</evidence>